<dbReference type="Proteomes" id="UP000286268">
    <property type="component" value="Chromosome"/>
</dbReference>
<dbReference type="AlphaFoldDB" id="A0A3R5QUD8"/>
<accession>A0A3R5QUD8</accession>
<evidence type="ECO:0000256" key="3">
    <source>
        <dbReference type="ARBA" id="ARBA00022448"/>
    </source>
</evidence>
<dbReference type="SUPFAM" id="SSF52218">
    <property type="entry name" value="Flavoproteins"/>
    <property type="match status" value="1"/>
</dbReference>
<dbReference type="PANTHER" id="PTHR32145">
    <property type="entry name" value="DIFLAVIN FLAVOPROTEIN A 2-RELATED"/>
    <property type="match status" value="1"/>
</dbReference>
<reference evidence="6 7" key="1">
    <citation type="submission" date="2018-01" db="EMBL/GenBank/DDBJ databases">
        <title>Genome Sequencing and Assembly of Anaerobacter polyendosporus strain CT4.</title>
        <authorList>
            <person name="Tachaapaikoon C."/>
            <person name="Sutheeworapong S."/>
            <person name="Jenjaroenpun P."/>
            <person name="Wongsurawat T."/>
            <person name="Nookeaw I."/>
            <person name="Cheawchanlertfa P."/>
            <person name="Kosugi A."/>
            <person name="Cheevadhanarak S."/>
            <person name="Ratanakhanokchai K."/>
        </authorList>
    </citation>
    <scope>NUCLEOTIDE SEQUENCE [LARGE SCALE GENOMIC DNA]</scope>
    <source>
        <strain evidence="6 7">CT4</strain>
    </source>
</reference>
<evidence type="ECO:0000256" key="2">
    <source>
        <dbReference type="ARBA" id="ARBA00007121"/>
    </source>
</evidence>
<dbReference type="GO" id="GO:0009055">
    <property type="term" value="F:electron transfer activity"/>
    <property type="evidence" value="ECO:0007669"/>
    <property type="project" value="InterPro"/>
</dbReference>
<evidence type="ECO:0000313" key="6">
    <source>
        <dbReference type="EMBL" id="QAA32589.1"/>
    </source>
</evidence>
<name>A0A3R5QUD8_9CLOT</name>
<protein>
    <submittedName>
        <fullName evidence="6">FprA family A-type flavoprotein</fullName>
    </submittedName>
</protein>
<feature type="domain" description="Flavodoxin-like" evidence="5">
    <location>
        <begin position="255"/>
        <end position="395"/>
    </location>
</feature>
<dbReference type="Gene3D" id="3.60.15.10">
    <property type="entry name" value="Ribonuclease Z/Hydroxyacylglutathione hydrolase-like"/>
    <property type="match status" value="1"/>
</dbReference>
<gene>
    <name evidence="6" type="ORF">C1I91_13610</name>
</gene>
<dbReference type="GO" id="GO:0010181">
    <property type="term" value="F:FMN binding"/>
    <property type="evidence" value="ECO:0007669"/>
    <property type="project" value="InterPro"/>
</dbReference>
<evidence type="ECO:0000256" key="1">
    <source>
        <dbReference type="ARBA" id="ARBA00001962"/>
    </source>
</evidence>
<dbReference type="Pfam" id="PF19583">
    <property type="entry name" value="ODP"/>
    <property type="match status" value="1"/>
</dbReference>
<dbReference type="InterPro" id="IPR001226">
    <property type="entry name" value="Flavodoxin_CS"/>
</dbReference>
<dbReference type="OrthoDB" id="9807946at2"/>
<dbReference type="GO" id="GO:0016651">
    <property type="term" value="F:oxidoreductase activity, acting on NAD(P)H"/>
    <property type="evidence" value="ECO:0007669"/>
    <property type="project" value="UniProtKB-ARBA"/>
</dbReference>
<dbReference type="EMBL" id="CP025746">
    <property type="protein sequence ID" value="QAA32589.1"/>
    <property type="molecule type" value="Genomic_DNA"/>
</dbReference>
<dbReference type="KEGG" id="cmah:C1I91_13610"/>
<sequence length="399" mass="45671">MYCYRKIDEDLYWIGGNDHRLALFENIHPIPRGVSYNSYVLLDEKNVLFDTVDWSICRQFLDNLKEILKDQTLDYMVINHVEPDHAASIEEVLLRYPKVQIICTEKAALFLHQFGFPVDGKLIQVKENDTMSFGKHNVVFVAAPMVHWPEAMVTYDTTTGTLFSADAFGSFIALDGKLFNDEVNFDRDWIDEARRYYTNIVGKYGPHVQTLLKKAGTLDIKVICPLHGVVWRNDFGYLLDKYDKWSRYEPEEKGVVIVYGTMYGNTEAAASYLASSLVKKGLKNVVMYDVSKTHVSYLISETFKYSHLVLASVTYNLKIYPPMLDYINDMKALNLQKRKVAIIENGSWAPQSARLITELLNDMKEMTILGNNVSINSSIKENDMPSIDDLADSIIESME</sequence>
<dbReference type="InterPro" id="IPR008254">
    <property type="entry name" value="Flavodoxin/NO_synth"/>
</dbReference>
<evidence type="ECO:0000256" key="4">
    <source>
        <dbReference type="ARBA" id="ARBA00022982"/>
    </source>
</evidence>
<dbReference type="InterPro" id="IPR016440">
    <property type="entry name" value="Rubredoxin-O_OxRdtase"/>
</dbReference>
<dbReference type="CDD" id="cd07709">
    <property type="entry name" value="flavodiiron_proteins_MBL-fold"/>
    <property type="match status" value="1"/>
</dbReference>
<dbReference type="PIRSF" id="PIRSF005243">
    <property type="entry name" value="ROO"/>
    <property type="match status" value="1"/>
</dbReference>
<comment type="similarity">
    <text evidence="2">In the N-terminal section; belongs to the zinc metallo-hydrolase group 3 family.</text>
</comment>
<dbReference type="InterPro" id="IPR029039">
    <property type="entry name" value="Flavoprotein-like_sf"/>
</dbReference>
<dbReference type="Pfam" id="PF00258">
    <property type="entry name" value="Flavodoxin_1"/>
    <property type="match status" value="1"/>
</dbReference>
<dbReference type="PROSITE" id="PS50902">
    <property type="entry name" value="FLAVODOXIN_LIKE"/>
    <property type="match status" value="1"/>
</dbReference>
<dbReference type="InterPro" id="IPR036866">
    <property type="entry name" value="RibonucZ/Hydroxyglut_hydro"/>
</dbReference>
<dbReference type="InterPro" id="IPR051285">
    <property type="entry name" value="NADH_oxidoreductase_modular"/>
</dbReference>
<dbReference type="Gene3D" id="3.40.50.360">
    <property type="match status" value="1"/>
</dbReference>
<dbReference type="GO" id="GO:0046872">
    <property type="term" value="F:metal ion binding"/>
    <property type="evidence" value="ECO:0007669"/>
    <property type="project" value="InterPro"/>
</dbReference>
<dbReference type="InterPro" id="IPR045761">
    <property type="entry name" value="ODP_dom"/>
</dbReference>
<dbReference type="SUPFAM" id="SSF56281">
    <property type="entry name" value="Metallo-hydrolase/oxidoreductase"/>
    <property type="match status" value="1"/>
</dbReference>
<keyword evidence="3" id="KW-0813">Transport</keyword>
<evidence type="ECO:0000259" key="5">
    <source>
        <dbReference type="PROSITE" id="PS50902"/>
    </source>
</evidence>
<evidence type="ECO:0000313" key="7">
    <source>
        <dbReference type="Proteomes" id="UP000286268"/>
    </source>
</evidence>
<dbReference type="RefSeq" id="WP_128213376.1">
    <property type="nucleotide sequence ID" value="NZ_CP025746.1"/>
</dbReference>
<dbReference type="PROSITE" id="PS00201">
    <property type="entry name" value="FLAVODOXIN"/>
    <property type="match status" value="1"/>
</dbReference>
<organism evidence="6 7">
    <name type="scientific">Clostridium manihotivorum</name>
    <dbReference type="NCBI Taxonomy" id="2320868"/>
    <lineage>
        <taxon>Bacteria</taxon>
        <taxon>Bacillati</taxon>
        <taxon>Bacillota</taxon>
        <taxon>Clostridia</taxon>
        <taxon>Eubacteriales</taxon>
        <taxon>Clostridiaceae</taxon>
        <taxon>Clostridium</taxon>
    </lineage>
</organism>
<dbReference type="InterPro" id="IPR001279">
    <property type="entry name" value="Metallo-B-lactamas"/>
</dbReference>
<keyword evidence="7" id="KW-1185">Reference proteome</keyword>
<dbReference type="PANTHER" id="PTHR32145:SF20">
    <property type="entry name" value="FLAVOPROTEIN"/>
    <property type="match status" value="1"/>
</dbReference>
<dbReference type="SMART" id="SM00849">
    <property type="entry name" value="Lactamase_B"/>
    <property type="match status" value="1"/>
</dbReference>
<comment type="cofactor">
    <cofactor evidence="1">
        <name>Fe cation</name>
        <dbReference type="ChEBI" id="CHEBI:24875"/>
    </cofactor>
</comment>
<keyword evidence="4" id="KW-0249">Electron transport</keyword>
<proteinExistence type="inferred from homology"/>